<reference evidence="1" key="1">
    <citation type="submission" date="2021-11" db="EMBL/GenBank/DDBJ databases">
        <title>Description of novel Chryseobacterium species.</title>
        <authorList>
            <person name="Saticioglu I.B."/>
            <person name="Ay H."/>
            <person name="Altun S."/>
            <person name="Duman M."/>
        </authorList>
    </citation>
    <scope>NUCLEOTIDE SEQUENCE</scope>
    <source>
        <strain evidence="1">C-39</strain>
    </source>
</reference>
<dbReference type="EMBL" id="JAJJML010000001">
    <property type="protein sequence ID" value="MCC9035268.1"/>
    <property type="molecule type" value="Genomic_DNA"/>
</dbReference>
<accession>A0A9Q3UWG7</accession>
<organism evidence="1 2">
    <name type="scientific">Chryseobacterium muglaense</name>
    <dbReference type="NCBI Taxonomy" id="2893752"/>
    <lineage>
        <taxon>Bacteria</taxon>
        <taxon>Pseudomonadati</taxon>
        <taxon>Bacteroidota</taxon>
        <taxon>Flavobacteriia</taxon>
        <taxon>Flavobacteriales</taxon>
        <taxon>Weeksellaceae</taxon>
        <taxon>Chryseobacterium group</taxon>
        <taxon>Chryseobacterium</taxon>
    </lineage>
</organism>
<dbReference type="RefSeq" id="WP_228459931.1">
    <property type="nucleotide sequence ID" value="NZ_JACXXP010000023.1"/>
</dbReference>
<comment type="caution">
    <text evidence="1">The sequence shown here is derived from an EMBL/GenBank/DDBJ whole genome shotgun (WGS) entry which is preliminary data.</text>
</comment>
<protein>
    <submittedName>
        <fullName evidence="1">Uncharacterized protein</fullName>
    </submittedName>
</protein>
<sequence length="239" mass="27328">MKDFDLNNLERKNIYKVPEDIFENIQEKVLSGVKDFDLESLERKNIYKVPENMFESIQAKVLNEVNDFNLDNLERQNIYAVPENMFENIQSRVMGEIKAVRKAPIFKMNWGYAAAASLALIFGSTFVYNLNSDSSSDEDSVTNYADNRTAPKKESQLAYETLTSDLTSVENPNQRTEKQLDIKPIISQVANNDSGKQNKKAVKTVNEIHMNEYLESLNNSEIAELANNSSQDVYLDLYN</sequence>
<dbReference type="Proteomes" id="UP001107960">
    <property type="component" value="Unassembled WGS sequence"/>
</dbReference>
<gene>
    <name evidence="1" type="ORF">LNP80_13525</name>
</gene>
<proteinExistence type="predicted"/>
<evidence type="ECO:0000313" key="1">
    <source>
        <dbReference type="EMBL" id="MCC9035268.1"/>
    </source>
</evidence>
<evidence type="ECO:0000313" key="2">
    <source>
        <dbReference type="Proteomes" id="UP001107960"/>
    </source>
</evidence>
<dbReference type="AlphaFoldDB" id="A0A9Q3UWG7"/>
<name>A0A9Q3UWG7_9FLAO</name>